<evidence type="ECO:0000259" key="4">
    <source>
        <dbReference type="PROSITE" id="PS50102"/>
    </source>
</evidence>
<feature type="compositionally biased region" description="Basic and acidic residues" evidence="3">
    <location>
        <begin position="15"/>
        <end position="24"/>
    </location>
</feature>
<proteinExistence type="predicted"/>
<keyword evidence="1 2" id="KW-0694">RNA-binding</keyword>
<dbReference type="InterPro" id="IPR034228">
    <property type="entry name" value="Nop6_RRM"/>
</dbReference>
<dbReference type="Ensembl" id="ENSEBUT00000014922.1">
    <property type="protein sequence ID" value="ENSEBUP00000014346.1"/>
    <property type="gene ID" value="ENSEBUG00000009041.1"/>
</dbReference>
<dbReference type="GO" id="GO:0005730">
    <property type="term" value="C:nucleolus"/>
    <property type="evidence" value="ECO:0007669"/>
    <property type="project" value="TreeGrafter"/>
</dbReference>
<name>A0A8C4WVY5_EPTBU</name>
<reference evidence="5" key="1">
    <citation type="submission" date="2025-08" db="UniProtKB">
        <authorList>
            <consortium name="Ensembl"/>
        </authorList>
    </citation>
    <scope>IDENTIFICATION</scope>
</reference>
<protein>
    <recommendedName>
        <fullName evidence="4">RRM domain-containing protein</fullName>
    </recommendedName>
</protein>
<dbReference type="SMART" id="SM00360">
    <property type="entry name" value="RRM"/>
    <property type="match status" value="1"/>
</dbReference>
<feature type="region of interest" description="Disordered" evidence="3">
    <location>
        <begin position="1"/>
        <end position="101"/>
    </location>
</feature>
<evidence type="ECO:0000256" key="3">
    <source>
        <dbReference type="SAM" id="MobiDB-lite"/>
    </source>
</evidence>
<dbReference type="PANTHER" id="PTHR23236">
    <property type="entry name" value="EUKARYOTIC TRANSLATION INITIATION FACTOR 4B/4H"/>
    <property type="match status" value="1"/>
</dbReference>
<dbReference type="Pfam" id="PF00076">
    <property type="entry name" value="RRM_1"/>
    <property type="match status" value="1"/>
</dbReference>
<dbReference type="PANTHER" id="PTHR23236:SF51">
    <property type="entry name" value="NUCLEOLAR PROTEIN 6"/>
    <property type="match status" value="1"/>
</dbReference>
<evidence type="ECO:0000256" key="1">
    <source>
        <dbReference type="ARBA" id="ARBA00022884"/>
    </source>
</evidence>
<reference evidence="5" key="2">
    <citation type="submission" date="2025-09" db="UniProtKB">
        <authorList>
            <consortium name="Ensembl"/>
        </authorList>
    </citation>
    <scope>IDENTIFICATION</scope>
</reference>
<dbReference type="InterPro" id="IPR000504">
    <property type="entry name" value="RRM_dom"/>
</dbReference>
<dbReference type="SUPFAM" id="SSF54928">
    <property type="entry name" value="RNA-binding domain, RBD"/>
    <property type="match status" value="1"/>
</dbReference>
<feature type="compositionally biased region" description="Basic and acidic residues" evidence="3">
    <location>
        <begin position="40"/>
        <end position="55"/>
    </location>
</feature>
<feature type="compositionally biased region" description="Basic and acidic residues" evidence="3">
    <location>
        <begin position="92"/>
        <end position="101"/>
    </location>
</feature>
<dbReference type="OMA" id="RSQHRAM"/>
<dbReference type="GO" id="GO:0042274">
    <property type="term" value="P:ribosomal small subunit biogenesis"/>
    <property type="evidence" value="ECO:0007669"/>
    <property type="project" value="TreeGrafter"/>
</dbReference>
<feature type="domain" description="RRM" evidence="4">
    <location>
        <begin position="111"/>
        <end position="188"/>
    </location>
</feature>
<organism evidence="5 6">
    <name type="scientific">Eptatretus burgeri</name>
    <name type="common">Inshore hagfish</name>
    <dbReference type="NCBI Taxonomy" id="7764"/>
    <lineage>
        <taxon>Eukaryota</taxon>
        <taxon>Metazoa</taxon>
        <taxon>Chordata</taxon>
        <taxon>Craniata</taxon>
        <taxon>Vertebrata</taxon>
        <taxon>Cyclostomata</taxon>
        <taxon>Myxini</taxon>
        <taxon>Myxiniformes</taxon>
        <taxon>Myxinidae</taxon>
        <taxon>Eptatretinae</taxon>
        <taxon>Eptatretus</taxon>
    </lineage>
</organism>
<feature type="compositionally biased region" description="Basic residues" evidence="3">
    <location>
        <begin position="63"/>
        <end position="72"/>
    </location>
</feature>
<dbReference type="Gene3D" id="3.30.70.330">
    <property type="match status" value="1"/>
</dbReference>
<evidence type="ECO:0000313" key="6">
    <source>
        <dbReference type="Proteomes" id="UP000694388"/>
    </source>
</evidence>
<sequence>MGPKSSASGKKGRKGGSELSDRGFVRAKGLPEKTVSNVPEKSKLGKKTDEWERQLDGGAFLPRKSKTTRRSKTSSGSAQAPLKKAALRARGSKLERVRDSSGSKRKTSEVFVLFVGNLPFDVTKKQIVAHFGPLAKVKTVRLMTNKETGKLRGFAYIELVNKRAYKNAFQLHQSTMSGRKINVEYTSPGKPTTAKRERLQAKNKQRLQIEAQLKRKGRLAAQNRT</sequence>
<feature type="region of interest" description="Disordered" evidence="3">
    <location>
        <begin position="182"/>
        <end position="203"/>
    </location>
</feature>
<dbReference type="AlphaFoldDB" id="A0A8C4WVY5"/>
<accession>A0A8C4WVY5</accession>
<dbReference type="InterPro" id="IPR012677">
    <property type="entry name" value="Nucleotide-bd_a/b_plait_sf"/>
</dbReference>
<evidence type="ECO:0000313" key="5">
    <source>
        <dbReference type="Ensembl" id="ENSEBUP00000014346.1"/>
    </source>
</evidence>
<dbReference type="Proteomes" id="UP000694388">
    <property type="component" value="Unplaced"/>
</dbReference>
<dbReference type="InterPro" id="IPR035979">
    <property type="entry name" value="RBD_domain_sf"/>
</dbReference>
<keyword evidence="6" id="KW-1185">Reference proteome</keyword>
<dbReference type="GO" id="GO:0019843">
    <property type="term" value="F:rRNA binding"/>
    <property type="evidence" value="ECO:0007669"/>
    <property type="project" value="TreeGrafter"/>
</dbReference>
<dbReference type="CDD" id="cd12400">
    <property type="entry name" value="RRM_Nop6"/>
    <property type="match status" value="1"/>
</dbReference>
<evidence type="ECO:0000256" key="2">
    <source>
        <dbReference type="PROSITE-ProRule" id="PRU00176"/>
    </source>
</evidence>
<dbReference type="PROSITE" id="PS50102">
    <property type="entry name" value="RRM"/>
    <property type="match status" value="1"/>
</dbReference>